<dbReference type="SUPFAM" id="SSF53155">
    <property type="entry name" value="Methylated DNA-protein cysteine methyltransferase domain"/>
    <property type="match status" value="1"/>
</dbReference>
<evidence type="ECO:0000256" key="2">
    <source>
        <dbReference type="ARBA" id="ARBA00001947"/>
    </source>
</evidence>
<keyword evidence="7" id="KW-0862">Zinc</keyword>
<evidence type="ECO:0000256" key="8">
    <source>
        <dbReference type="ARBA" id="ARBA00023015"/>
    </source>
</evidence>
<dbReference type="Proteomes" id="UP001055153">
    <property type="component" value="Unassembled WGS sequence"/>
</dbReference>
<evidence type="ECO:0000256" key="11">
    <source>
        <dbReference type="ARBA" id="ARBA00023163"/>
    </source>
</evidence>
<dbReference type="Gene3D" id="3.40.10.10">
    <property type="entry name" value="DNA Methylphosphotriester Repair Domain"/>
    <property type="match status" value="1"/>
</dbReference>
<comment type="catalytic activity">
    <reaction evidence="1">
        <text>a 4-O-methyl-thymidine in DNA + L-cysteinyl-[protein] = a thymidine in DNA + S-methyl-L-cysteinyl-[protein]</text>
        <dbReference type="Rhea" id="RHEA:53428"/>
        <dbReference type="Rhea" id="RHEA-COMP:10131"/>
        <dbReference type="Rhea" id="RHEA-COMP:10132"/>
        <dbReference type="Rhea" id="RHEA-COMP:13555"/>
        <dbReference type="Rhea" id="RHEA-COMP:13556"/>
        <dbReference type="ChEBI" id="CHEBI:29950"/>
        <dbReference type="ChEBI" id="CHEBI:82612"/>
        <dbReference type="ChEBI" id="CHEBI:137386"/>
        <dbReference type="ChEBI" id="CHEBI:137387"/>
        <dbReference type="EC" id="2.1.1.63"/>
    </reaction>
</comment>
<dbReference type="SUPFAM" id="SSF46767">
    <property type="entry name" value="Methylated DNA-protein cysteine methyltransferase, C-terminal domain"/>
    <property type="match status" value="1"/>
</dbReference>
<evidence type="ECO:0000256" key="10">
    <source>
        <dbReference type="ARBA" id="ARBA00023159"/>
    </source>
</evidence>
<feature type="region of interest" description="Disordered" evidence="14">
    <location>
        <begin position="1"/>
        <end position="28"/>
    </location>
</feature>
<dbReference type="InterPro" id="IPR036217">
    <property type="entry name" value="MethylDNA_cys_MeTrfase_DNAb"/>
</dbReference>
<keyword evidence="11" id="KW-0804">Transcription</keyword>
<evidence type="ECO:0000313" key="16">
    <source>
        <dbReference type="EMBL" id="GJE02621.1"/>
    </source>
</evidence>
<evidence type="ECO:0000256" key="1">
    <source>
        <dbReference type="ARBA" id="ARBA00001286"/>
    </source>
</evidence>
<dbReference type="InterPro" id="IPR004026">
    <property type="entry name" value="Ada_DNA_repair_Zn-bd"/>
</dbReference>
<proteinExistence type="predicted"/>
<dbReference type="EMBL" id="BPQQ01000058">
    <property type="protein sequence ID" value="GJE02621.1"/>
    <property type="molecule type" value="Genomic_DNA"/>
</dbReference>
<gene>
    <name evidence="16" type="primary">ada</name>
    <name evidence="16" type="ORF">GMJLKIPL_4570</name>
</gene>
<dbReference type="PROSITE" id="PS00374">
    <property type="entry name" value="MGMT"/>
    <property type="match status" value="1"/>
</dbReference>
<dbReference type="InterPro" id="IPR001497">
    <property type="entry name" value="MethylDNA_cys_MeTrfase_AS"/>
</dbReference>
<dbReference type="SMART" id="SM00342">
    <property type="entry name" value="HTH_ARAC"/>
    <property type="match status" value="1"/>
</dbReference>
<feature type="domain" description="HTH araC/xylS-type" evidence="15">
    <location>
        <begin position="111"/>
        <end position="207"/>
    </location>
</feature>
<name>A0ABQ4SHC0_9HYPH</name>
<accession>A0ABQ4SHC0</accession>
<dbReference type="Pfam" id="PF02805">
    <property type="entry name" value="Ada_Zn_binding"/>
    <property type="match status" value="1"/>
</dbReference>
<dbReference type="NCBIfam" id="NF011964">
    <property type="entry name" value="PRK15435.1"/>
    <property type="match status" value="1"/>
</dbReference>
<dbReference type="PANTHER" id="PTHR10815:SF14">
    <property type="entry name" value="BIFUNCTIONAL TRANSCRIPTIONAL ACTIVATOR_DNA REPAIR ENZYME ADA"/>
    <property type="match status" value="1"/>
</dbReference>
<comment type="caution">
    <text evidence="16">The sequence shown here is derived from an EMBL/GenBank/DDBJ whole genome shotgun (WGS) entry which is preliminary data.</text>
</comment>
<evidence type="ECO:0000313" key="17">
    <source>
        <dbReference type="Proteomes" id="UP001055153"/>
    </source>
</evidence>
<comment type="catalytic activity">
    <reaction evidence="13">
        <text>a 6-O-methyl-2'-deoxyguanosine in DNA + L-cysteinyl-[protein] = S-methyl-L-cysteinyl-[protein] + a 2'-deoxyguanosine in DNA</text>
        <dbReference type="Rhea" id="RHEA:24000"/>
        <dbReference type="Rhea" id="RHEA-COMP:10131"/>
        <dbReference type="Rhea" id="RHEA-COMP:10132"/>
        <dbReference type="Rhea" id="RHEA-COMP:11367"/>
        <dbReference type="Rhea" id="RHEA-COMP:11368"/>
        <dbReference type="ChEBI" id="CHEBI:29950"/>
        <dbReference type="ChEBI" id="CHEBI:82612"/>
        <dbReference type="ChEBI" id="CHEBI:85445"/>
        <dbReference type="ChEBI" id="CHEBI:85448"/>
        <dbReference type="EC" id="2.1.1.63"/>
    </reaction>
</comment>
<dbReference type="NCBIfam" id="TIGR00589">
    <property type="entry name" value="ogt"/>
    <property type="match status" value="1"/>
</dbReference>
<keyword evidence="3" id="KW-0489">Methyltransferase</keyword>
<evidence type="ECO:0000256" key="14">
    <source>
        <dbReference type="SAM" id="MobiDB-lite"/>
    </source>
</evidence>
<keyword evidence="12" id="KW-0234">DNA repair</keyword>
<keyword evidence="8" id="KW-0805">Transcription regulation</keyword>
<evidence type="ECO:0000256" key="3">
    <source>
        <dbReference type="ARBA" id="ARBA00022603"/>
    </source>
</evidence>
<dbReference type="InterPro" id="IPR018062">
    <property type="entry name" value="HTH_AraC-typ_CS"/>
</dbReference>
<evidence type="ECO:0000256" key="6">
    <source>
        <dbReference type="ARBA" id="ARBA00022763"/>
    </source>
</evidence>
<keyword evidence="9" id="KW-0238">DNA-binding</keyword>
<dbReference type="InterPro" id="IPR018060">
    <property type="entry name" value="HTH_AraC"/>
</dbReference>
<dbReference type="Pfam" id="PF01035">
    <property type="entry name" value="DNA_binding_1"/>
    <property type="match status" value="1"/>
</dbReference>
<comment type="cofactor">
    <cofactor evidence="2">
        <name>Zn(2+)</name>
        <dbReference type="ChEBI" id="CHEBI:29105"/>
    </cofactor>
</comment>
<evidence type="ECO:0000256" key="12">
    <source>
        <dbReference type="ARBA" id="ARBA00023204"/>
    </source>
</evidence>
<keyword evidence="6" id="KW-0227">DNA damage</keyword>
<dbReference type="InterPro" id="IPR016221">
    <property type="entry name" value="Bifunct_regulatory_prot_Ada"/>
</dbReference>
<evidence type="ECO:0000256" key="7">
    <source>
        <dbReference type="ARBA" id="ARBA00022833"/>
    </source>
</evidence>
<dbReference type="PIRSF" id="PIRSF000409">
    <property type="entry name" value="Ada"/>
    <property type="match status" value="1"/>
</dbReference>
<evidence type="ECO:0000256" key="13">
    <source>
        <dbReference type="ARBA" id="ARBA00049348"/>
    </source>
</evidence>
<dbReference type="InterPro" id="IPR036388">
    <property type="entry name" value="WH-like_DNA-bd_sf"/>
</dbReference>
<protein>
    <submittedName>
        <fullName evidence="16">Bifunctional transcriptional activator/DNA repair enzyme Ada</fullName>
    </submittedName>
</protein>
<feature type="region of interest" description="Disordered" evidence="14">
    <location>
        <begin position="376"/>
        <end position="395"/>
    </location>
</feature>
<dbReference type="PROSITE" id="PS00041">
    <property type="entry name" value="HTH_ARAC_FAMILY_1"/>
    <property type="match status" value="2"/>
</dbReference>
<dbReference type="Gene3D" id="1.10.10.60">
    <property type="entry name" value="Homeodomain-like"/>
    <property type="match status" value="1"/>
</dbReference>
<dbReference type="CDD" id="cd06445">
    <property type="entry name" value="ATase"/>
    <property type="match status" value="1"/>
</dbReference>
<dbReference type="InterPro" id="IPR009057">
    <property type="entry name" value="Homeodomain-like_sf"/>
</dbReference>
<dbReference type="Pfam" id="PF12833">
    <property type="entry name" value="HTH_18"/>
    <property type="match status" value="1"/>
</dbReference>
<evidence type="ECO:0000256" key="5">
    <source>
        <dbReference type="ARBA" id="ARBA00022723"/>
    </source>
</evidence>
<keyword evidence="10" id="KW-0010">Activator</keyword>
<evidence type="ECO:0000256" key="4">
    <source>
        <dbReference type="ARBA" id="ARBA00022679"/>
    </source>
</evidence>
<dbReference type="PROSITE" id="PS01124">
    <property type="entry name" value="HTH_ARAC_FAMILY_2"/>
    <property type="match status" value="1"/>
</dbReference>
<dbReference type="SUPFAM" id="SSF46689">
    <property type="entry name" value="Homeodomain-like"/>
    <property type="match status" value="1"/>
</dbReference>
<dbReference type="SUPFAM" id="SSF57884">
    <property type="entry name" value="Ada DNA repair protein, N-terminal domain (N-Ada 10)"/>
    <property type="match status" value="1"/>
</dbReference>
<keyword evidence="17" id="KW-1185">Reference proteome</keyword>
<keyword evidence="4" id="KW-0808">Transferase</keyword>
<sequence>MRLLDSDTLSDASPGARPDAWPGTSPDPAAVDAARWAALARRDARADGRFVYSVRTTGVYCRPSCPARAAKPEHVAFHPTCADAEAAGFRPCRRCRPNEPGLAARQAEAVARACRLIEAAETPPALDALARAAGMSLYHFHRVFRRITGVTPRAYAGARRAARLAAGLQEAGTVTEAIFEAGFNASSRFYASASARLGMTPTAYRRGGAGARIRFALGQCSLGAILVAATEAGVCAILLGDDPEALLRDLQDRFPRAELSGGEPDFDATVARVVGLVEAPHRARLDLPLDINGTAFQQRVWQALRAIPPGRTATYTEIARAIGEPKAVRAVAQACGANPLAVAIPCHRVVRHDGALSGYRWGVARKRALLAREGARQGAQEGAQLEPELPLEASR</sequence>
<dbReference type="Gene3D" id="1.10.10.10">
    <property type="entry name" value="Winged helix-like DNA-binding domain superfamily/Winged helix DNA-binding domain"/>
    <property type="match status" value="1"/>
</dbReference>
<reference evidence="16" key="2">
    <citation type="submission" date="2021-08" db="EMBL/GenBank/DDBJ databases">
        <authorList>
            <person name="Tani A."/>
            <person name="Ola A."/>
            <person name="Ogura Y."/>
            <person name="Katsura K."/>
            <person name="Hayashi T."/>
        </authorList>
    </citation>
    <scope>NUCLEOTIDE SEQUENCE</scope>
    <source>
        <strain evidence="16">DSM 17168</strain>
    </source>
</reference>
<dbReference type="RefSeq" id="WP_238239365.1">
    <property type="nucleotide sequence ID" value="NZ_BPQQ01000058.1"/>
</dbReference>
<dbReference type="InterPro" id="IPR036631">
    <property type="entry name" value="MGMT_N_sf"/>
</dbReference>
<evidence type="ECO:0000259" key="15">
    <source>
        <dbReference type="PROSITE" id="PS01124"/>
    </source>
</evidence>
<organism evidence="16 17">
    <name type="scientific">Methylobacterium isbiliense</name>
    <dbReference type="NCBI Taxonomy" id="315478"/>
    <lineage>
        <taxon>Bacteria</taxon>
        <taxon>Pseudomonadati</taxon>
        <taxon>Pseudomonadota</taxon>
        <taxon>Alphaproteobacteria</taxon>
        <taxon>Hyphomicrobiales</taxon>
        <taxon>Methylobacteriaceae</taxon>
        <taxon>Methylobacterium</taxon>
    </lineage>
</organism>
<dbReference type="InterPro" id="IPR035451">
    <property type="entry name" value="Ada-like_dom_sf"/>
</dbReference>
<dbReference type="PANTHER" id="PTHR10815">
    <property type="entry name" value="METHYLATED-DNA--PROTEIN-CYSTEINE METHYLTRANSFERASE"/>
    <property type="match status" value="1"/>
</dbReference>
<keyword evidence="5" id="KW-0479">Metal-binding</keyword>
<reference evidence="16" key="1">
    <citation type="journal article" date="2021" name="Front. Microbiol.">
        <title>Comprehensive Comparative Genomics and Phenotyping of Methylobacterium Species.</title>
        <authorList>
            <person name="Alessa O."/>
            <person name="Ogura Y."/>
            <person name="Fujitani Y."/>
            <person name="Takami H."/>
            <person name="Hayashi T."/>
            <person name="Sahin N."/>
            <person name="Tani A."/>
        </authorList>
    </citation>
    <scope>NUCLEOTIDE SEQUENCE</scope>
    <source>
        <strain evidence="16">DSM 17168</strain>
    </source>
</reference>
<dbReference type="InterPro" id="IPR014048">
    <property type="entry name" value="MethylDNA_cys_MeTrfase_DNA-bd"/>
</dbReference>
<dbReference type="Gene3D" id="3.30.160.70">
    <property type="entry name" value="Methylated DNA-protein cysteine methyltransferase domain"/>
    <property type="match status" value="1"/>
</dbReference>
<evidence type="ECO:0000256" key="9">
    <source>
        <dbReference type="ARBA" id="ARBA00023125"/>
    </source>
</evidence>